<protein>
    <submittedName>
        <fullName evidence="2">Cupin</fullName>
    </submittedName>
</protein>
<name>A0A8J3L8L0_9ACTN</name>
<accession>A0A8J3L8L0</accession>
<gene>
    <name evidence="2" type="ORF">Cme02nite_47390</name>
</gene>
<proteinExistence type="predicted"/>
<dbReference type="InterPro" id="IPR013096">
    <property type="entry name" value="Cupin_2"/>
</dbReference>
<keyword evidence="3" id="KW-1185">Reference proteome</keyword>
<organism evidence="2 3">
    <name type="scientific">Catellatospora methionotrophica</name>
    <dbReference type="NCBI Taxonomy" id="121620"/>
    <lineage>
        <taxon>Bacteria</taxon>
        <taxon>Bacillati</taxon>
        <taxon>Actinomycetota</taxon>
        <taxon>Actinomycetes</taxon>
        <taxon>Micromonosporales</taxon>
        <taxon>Micromonosporaceae</taxon>
        <taxon>Catellatospora</taxon>
    </lineage>
</organism>
<evidence type="ECO:0000313" key="3">
    <source>
        <dbReference type="Proteomes" id="UP000660339"/>
    </source>
</evidence>
<dbReference type="AlphaFoldDB" id="A0A8J3L8L0"/>
<dbReference type="RefSeq" id="WP_166385557.1">
    <property type="nucleotide sequence ID" value="NZ_BAAATT010000003.1"/>
</dbReference>
<dbReference type="EMBL" id="BONJ01000026">
    <property type="protein sequence ID" value="GIG16407.1"/>
    <property type="molecule type" value="Genomic_DNA"/>
</dbReference>
<dbReference type="PANTHER" id="PTHR36440">
    <property type="entry name" value="PUTATIVE (AFU_ORTHOLOGUE AFUA_8G07350)-RELATED"/>
    <property type="match status" value="1"/>
</dbReference>
<reference evidence="2" key="1">
    <citation type="submission" date="2021-01" db="EMBL/GenBank/DDBJ databases">
        <title>Whole genome shotgun sequence of Catellatospora methionotrophica NBRC 14553.</title>
        <authorList>
            <person name="Komaki H."/>
            <person name="Tamura T."/>
        </authorList>
    </citation>
    <scope>NUCLEOTIDE SEQUENCE</scope>
    <source>
        <strain evidence="2">NBRC 14553</strain>
    </source>
</reference>
<dbReference type="InterPro" id="IPR014710">
    <property type="entry name" value="RmlC-like_jellyroll"/>
</dbReference>
<dbReference type="SUPFAM" id="SSF51182">
    <property type="entry name" value="RmlC-like cupins"/>
    <property type="match status" value="1"/>
</dbReference>
<evidence type="ECO:0000259" key="1">
    <source>
        <dbReference type="Pfam" id="PF07883"/>
    </source>
</evidence>
<dbReference type="InterPro" id="IPR053146">
    <property type="entry name" value="QDO-like"/>
</dbReference>
<dbReference type="Pfam" id="PF07883">
    <property type="entry name" value="Cupin_2"/>
    <property type="match status" value="1"/>
</dbReference>
<comment type="caution">
    <text evidence="2">The sequence shown here is derived from an EMBL/GenBank/DDBJ whole genome shotgun (WGS) entry which is preliminary data.</text>
</comment>
<dbReference type="Proteomes" id="UP000660339">
    <property type="component" value="Unassembled WGS sequence"/>
</dbReference>
<feature type="domain" description="Cupin type-2" evidence="1">
    <location>
        <begin position="50"/>
        <end position="116"/>
    </location>
</feature>
<sequence length="159" mass="17255">MTDLSPATSAGFHPADAAEGVTMTTGSIARFVAPGGATQGRFGLFEWVSAPRTGGTDAHLHKTFSESFYVTAGALTLYDGTKWITARSGDFLHVPEGVAHGFRNDTDETASMLVLFAPAPPREKFFRELAEIGASGRTLTEDEWIDFWARHDQYQVKLG</sequence>
<evidence type="ECO:0000313" key="2">
    <source>
        <dbReference type="EMBL" id="GIG16407.1"/>
    </source>
</evidence>
<dbReference type="Gene3D" id="2.60.120.10">
    <property type="entry name" value="Jelly Rolls"/>
    <property type="match status" value="1"/>
</dbReference>
<dbReference type="PANTHER" id="PTHR36440:SF1">
    <property type="entry name" value="PUTATIVE (AFU_ORTHOLOGUE AFUA_8G07350)-RELATED"/>
    <property type="match status" value="1"/>
</dbReference>
<dbReference type="InterPro" id="IPR011051">
    <property type="entry name" value="RmlC_Cupin_sf"/>
</dbReference>